<dbReference type="OrthoDB" id="9838976at2"/>
<comment type="caution">
    <text evidence="1">The sequence shown here is derived from an EMBL/GenBank/DDBJ whole genome shotgun (WGS) entry which is preliminary data.</text>
</comment>
<evidence type="ECO:0000313" key="2">
    <source>
        <dbReference type="Proteomes" id="UP000267841"/>
    </source>
</evidence>
<dbReference type="PROSITE" id="PS51257">
    <property type="entry name" value="PROKAR_LIPOPROTEIN"/>
    <property type="match status" value="1"/>
</dbReference>
<accession>A0A497XQ90</accession>
<dbReference type="EMBL" id="RCCJ01000001">
    <property type="protein sequence ID" value="RLJ70299.1"/>
    <property type="molecule type" value="Genomic_DNA"/>
</dbReference>
<evidence type="ECO:0008006" key="3">
    <source>
        <dbReference type="Google" id="ProtNLM"/>
    </source>
</evidence>
<keyword evidence="2" id="KW-1185">Reference proteome</keyword>
<sequence length="157" mass="17957">MLIKVILALSLLVLFSCSVLVEERRADSCLIVDDPTGNRGTLKVNCPELSFLLFYDNSPDGRDPLILEVKGIKARRLEGKRIEPYHIQTGSYETLSGWAYEEEWKLGNYSLKGFEYYVNGGTACYEEEERATVELVRNGRRVKLLNRYWHETDCGGN</sequence>
<organism evidence="1 2">
    <name type="scientific">Hydrogenivirga caldilitoris</name>
    <dbReference type="NCBI Taxonomy" id="246264"/>
    <lineage>
        <taxon>Bacteria</taxon>
        <taxon>Pseudomonadati</taxon>
        <taxon>Aquificota</taxon>
        <taxon>Aquificia</taxon>
        <taxon>Aquificales</taxon>
        <taxon>Aquificaceae</taxon>
        <taxon>Hydrogenivirga</taxon>
    </lineage>
</organism>
<dbReference type="AlphaFoldDB" id="A0A497XQ90"/>
<evidence type="ECO:0000313" key="1">
    <source>
        <dbReference type="EMBL" id="RLJ70299.1"/>
    </source>
</evidence>
<proteinExistence type="predicted"/>
<reference evidence="1 2" key="1">
    <citation type="submission" date="2018-10" db="EMBL/GenBank/DDBJ databases">
        <title>Genomic Encyclopedia of Archaeal and Bacterial Type Strains, Phase II (KMG-II): from individual species to whole genera.</title>
        <authorList>
            <person name="Goeker M."/>
        </authorList>
    </citation>
    <scope>NUCLEOTIDE SEQUENCE [LARGE SCALE GENOMIC DNA]</scope>
    <source>
        <strain evidence="1 2">DSM 16510</strain>
    </source>
</reference>
<dbReference type="Proteomes" id="UP000267841">
    <property type="component" value="Unassembled WGS sequence"/>
</dbReference>
<gene>
    <name evidence="1" type="ORF">BCF55_0567</name>
</gene>
<dbReference type="RefSeq" id="WP_121009696.1">
    <property type="nucleotide sequence ID" value="NZ_RCCJ01000001.1"/>
</dbReference>
<name>A0A497XQ90_9AQUI</name>
<protein>
    <recommendedName>
        <fullName evidence="3">Lipoprotein</fullName>
    </recommendedName>
</protein>